<comment type="caution">
    <text evidence="2">The sequence shown here is derived from an EMBL/GenBank/DDBJ whole genome shotgun (WGS) entry which is preliminary data.</text>
</comment>
<dbReference type="InterPro" id="IPR025164">
    <property type="entry name" value="Toastrack_DUF4097"/>
</dbReference>
<name>A0A4Q7J323_9PSEU</name>
<evidence type="ECO:0000259" key="1">
    <source>
        <dbReference type="Pfam" id="PF13349"/>
    </source>
</evidence>
<dbReference type="AlphaFoldDB" id="A0A4Q7J323"/>
<evidence type="ECO:0000313" key="3">
    <source>
        <dbReference type="Proteomes" id="UP000292003"/>
    </source>
</evidence>
<reference evidence="2 3" key="1">
    <citation type="submission" date="2019-02" db="EMBL/GenBank/DDBJ databases">
        <title>Draft genome sequence of Amycolatopsis sp. 8-3EHSu isolated from roots of Suaeda maritima.</title>
        <authorList>
            <person name="Duangmal K."/>
            <person name="Chantavorakit T."/>
        </authorList>
    </citation>
    <scope>NUCLEOTIDE SEQUENCE [LARGE SCALE GENOMIC DNA]</scope>
    <source>
        <strain evidence="2 3">8-3EHSu</strain>
    </source>
</reference>
<proteinExistence type="predicted"/>
<organism evidence="2 3">
    <name type="scientific">Amycolatopsis suaedae</name>
    <dbReference type="NCBI Taxonomy" id="2510978"/>
    <lineage>
        <taxon>Bacteria</taxon>
        <taxon>Bacillati</taxon>
        <taxon>Actinomycetota</taxon>
        <taxon>Actinomycetes</taxon>
        <taxon>Pseudonocardiales</taxon>
        <taxon>Pseudonocardiaceae</taxon>
        <taxon>Amycolatopsis</taxon>
    </lineage>
</organism>
<dbReference type="RefSeq" id="WP_130477639.1">
    <property type="nucleotide sequence ID" value="NZ_SFCC01000012.1"/>
</dbReference>
<dbReference type="EMBL" id="SFCC01000012">
    <property type="protein sequence ID" value="RZQ61337.1"/>
    <property type="molecule type" value="Genomic_DNA"/>
</dbReference>
<sequence>MPTFATTGPVTVSLAIASGDVRVVAGARDEAVAEIRPRNAASADDATLAENSRVDFSGDTLSISVPKPPTSWRNFIGFDYPAVDIVVEVPEGSRLRGKVSAGDLTSDGRLGEVRLEAGYGGVRLDATGSLHLNCSYGDVVVNSTSGHSDITTASGTVRVATIDGTAVVRNSNGDITLGEVSGDLRVKQANGDIVVDRTRATVVAKSAYGDVVLREIVSGDVVLETSSGDIEIGIPRGTAAWIDSHTDFGSMHNSLTTNDGPAENTEKANVRARTAYGDIRLTRS</sequence>
<protein>
    <recommendedName>
        <fullName evidence="1">DUF4097 domain-containing protein</fullName>
    </recommendedName>
</protein>
<keyword evidence="3" id="KW-1185">Reference proteome</keyword>
<dbReference type="OrthoDB" id="3252095at2"/>
<gene>
    <name evidence="2" type="ORF">EWH70_23330</name>
</gene>
<dbReference type="Proteomes" id="UP000292003">
    <property type="component" value="Unassembled WGS sequence"/>
</dbReference>
<accession>A0A4Q7J323</accession>
<feature type="domain" description="DUF4097" evidence="1">
    <location>
        <begin position="16"/>
        <end position="213"/>
    </location>
</feature>
<dbReference type="Pfam" id="PF13349">
    <property type="entry name" value="DUF4097"/>
    <property type="match status" value="1"/>
</dbReference>
<evidence type="ECO:0000313" key="2">
    <source>
        <dbReference type="EMBL" id="RZQ61337.1"/>
    </source>
</evidence>